<organism evidence="2 3">
    <name type="scientific">Halomarina oriensis</name>
    <dbReference type="NCBI Taxonomy" id="671145"/>
    <lineage>
        <taxon>Archaea</taxon>
        <taxon>Methanobacteriati</taxon>
        <taxon>Methanobacteriota</taxon>
        <taxon>Stenosarchaea group</taxon>
        <taxon>Halobacteria</taxon>
        <taxon>Halobacteriales</taxon>
        <taxon>Natronomonadaceae</taxon>
        <taxon>Halomarina</taxon>
    </lineage>
</organism>
<proteinExistence type="predicted"/>
<comment type="caution">
    <text evidence="2">The sequence shown here is derived from an EMBL/GenBank/DDBJ whole genome shotgun (WGS) entry which is preliminary data.</text>
</comment>
<gene>
    <name evidence="2" type="ORF">GQS65_20935</name>
</gene>
<feature type="transmembrane region" description="Helical" evidence="1">
    <location>
        <begin position="20"/>
        <end position="42"/>
    </location>
</feature>
<reference evidence="2 3" key="1">
    <citation type="submission" date="2019-12" db="EMBL/GenBank/DDBJ databases">
        <title>Halocatena pleomorpha gen. nov. sp. nov., an extremely halophilic archaeon of family Halobacteriaceae isolated from saltpan soil.</title>
        <authorList>
            <person name="Pal Y."/>
            <person name="Verma A."/>
            <person name="Krishnamurthi S."/>
            <person name="Kumar P."/>
        </authorList>
    </citation>
    <scope>NUCLEOTIDE SEQUENCE [LARGE SCALE GENOMIC DNA]</scope>
    <source>
        <strain evidence="2 3">JCM 16495</strain>
    </source>
</reference>
<dbReference type="EMBL" id="WSZK01000046">
    <property type="protein sequence ID" value="MWG36918.1"/>
    <property type="molecule type" value="Genomic_DNA"/>
</dbReference>
<dbReference type="InterPro" id="IPR055690">
    <property type="entry name" value="DUF7266"/>
</dbReference>
<evidence type="ECO:0000256" key="1">
    <source>
        <dbReference type="SAM" id="Phobius"/>
    </source>
</evidence>
<accession>A0A6B0GYT7</accession>
<keyword evidence="3" id="KW-1185">Reference proteome</keyword>
<sequence>MSDDRPPRPLLGTDRAVTPVVGKALEAAIVVLFIGLLTSTLFGGVVPGYRSAAGDAVAERSLSGAAARVEQAVPATESATVRLRVDLPDTIRGEHYHVRTDGRALVLDHPHGAVGGRVPLALPDSVTAVDGSWYSAQDPVVRANATASGVVVRLGEERR</sequence>
<protein>
    <submittedName>
        <fullName evidence="2">Uncharacterized protein</fullName>
    </submittedName>
</protein>
<dbReference type="Proteomes" id="UP000451471">
    <property type="component" value="Unassembled WGS sequence"/>
</dbReference>
<keyword evidence="1" id="KW-0812">Transmembrane</keyword>
<name>A0A6B0GYT7_9EURY</name>
<dbReference type="RefSeq" id="WP_368280406.1">
    <property type="nucleotide sequence ID" value="NZ_WSZK01000046.1"/>
</dbReference>
<evidence type="ECO:0000313" key="2">
    <source>
        <dbReference type="EMBL" id="MWG36918.1"/>
    </source>
</evidence>
<keyword evidence="1" id="KW-1133">Transmembrane helix</keyword>
<dbReference type="AlphaFoldDB" id="A0A6B0GYT7"/>
<keyword evidence="1" id="KW-0472">Membrane</keyword>
<dbReference type="Pfam" id="PF23928">
    <property type="entry name" value="DUF7266"/>
    <property type="match status" value="1"/>
</dbReference>
<evidence type="ECO:0000313" key="3">
    <source>
        <dbReference type="Proteomes" id="UP000451471"/>
    </source>
</evidence>